<sequence length="968" mass="105486">MTMNNGVSDLMLCSSKSDGGKKWKLMSGVACASMLIAIFGVSAHAQQSGPAANTGVTPETENTPAIIVTKYPFDIPAQPLMQALEKISELTGHPFSAVDGVNLAQDGNALSGTFDLQSALQALFDGTDLTFSLINGQIVVLERYAPETNDETMTAPIVVQASRAPGVALGSGSASGSTVYSSELIKGFVQGNNDPNMIFRANPNVQYVAPGQRDDGASATAEQDLRPQTLSISGGAIDQNNIRLDGIGINSIGGTDSSYNGESNLPDDDKSSINADDLYGLHPQSVYVSASILEQAEILDSNVSAKYGGFQGGVINYTVMDPSDTPTFSANISRAGSNWTDYHLKSEDTPDTEAREPRFSRLNFGSHASGPVAENWGLLLSAERKTAETTKTAGDDYFGRQVTTQSEADNILGKLQFKGDNGVKLTTQIIYAPYTQEWAATENYNSEMDITGDGVSTYVGLETPIDYEGFGFSNLKLDTKLSFNTSQNARESESNIRRQIRSGVAGSKYENLCGATNCYDGWYGDLSQTEQDLGYTADLTGDLWGGDVLVGADLHTIRANRRRPEDVFYYYSTSVNSNIVCADADDVACDDGDQVSRRRVKYNSFSGTTSFATGALYAEYGMLFDAVPFGELEVRPGLRLERETFLGNTNLAPRFNATYYTDWDISFTAGWNRYYSANMLSYALRDATPATTVESRTGTTSGTDIIYSDDWSYLSSGTKYNFSGAGLKTPFTDERTAAVSFPLPFLGGTTRLKWIEREGKDQFARDSTDSSLSTYTLSNDGSSSYSSYSVEWSKQIGGDPWGGRHAFSINGQYSERRTSNNTYYVTSDEDEGVYYKGNVIQTMDLNVLTGNLDEPIMFNATLYSSYLDDSLRTGLTGRYTMGYDTIKDSGSNITVDGESYDIYEDGYNKARFDLDMTLDYDVIREEHGVLTLNASIDNVLNRGGNHTLSSANPYRKGRTFWLGLTYTY</sequence>
<dbReference type="EMBL" id="JARSBO010000006">
    <property type="protein sequence ID" value="MDG4720003.1"/>
    <property type="molecule type" value="Genomic_DNA"/>
</dbReference>
<name>A0ABT6GDG9_9PROT</name>
<dbReference type="SUPFAM" id="SSF56935">
    <property type="entry name" value="Porins"/>
    <property type="match status" value="1"/>
</dbReference>
<keyword evidence="1" id="KW-0675">Receptor</keyword>
<reference evidence="1 2" key="1">
    <citation type="submission" date="2023-03" db="EMBL/GenBank/DDBJ databases">
        <title>Strain FZY0004 represents a novel species in the genus Thalassospira isolated from seawater.</title>
        <authorList>
            <person name="Fu Z.-Y."/>
        </authorList>
    </citation>
    <scope>NUCLEOTIDE SEQUENCE [LARGE SCALE GENOMIC DNA]</scope>
    <source>
        <strain evidence="1 2">FZY0004</strain>
    </source>
</reference>
<accession>A0ABT6GDG9</accession>
<evidence type="ECO:0000313" key="1">
    <source>
        <dbReference type="EMBL" id="MDG4720003.1"/>
    </source>
</evidence>
<organism evidence="1 2">
    <name type="scientific">Thalassospira aquimaris</name>
    <dbReference type="NCBI Taxonomy" id="3037796"/>
    <lineage>
        <taxon>Bacteria</taxon>
        <taxon>Pseudomonadati</taxon>
        <taxon>Pseudomonadota</taxon>
        <taxon>Alphaproteobacteria</taxon>
        <taxon>Rhodospirillales</taxon>
        <taxon>Thalassospiraceae</taxon>
        <taxon>Thalassospira</taxon>
    </lineage>
</organism>
<dbReference type="Proteomes" id="UP001529180">
    <property type="component" value="Unassembled WGS sequence"/>
</dbReference>
<dbReference type="RefSeq" id="WP_147250720.1">
    <property type="nucleotide sequence ID" value="NZ_JARSBO010000006.1"/>
</dbReference>
<proteinExistence type="predicted"/>
<evidence type="ECO:0000313" key="2">
    <source>
        <dbReference type="Proteomes" id="UP001529180"/>
    </source>
</evidence>
<gene>
    <name evidence="1" type="ORF">P7680_13440</name>
</gene>
<keyword evidence="2" id="KW-1185">Reference proteome</keyword>
<comment type="caution">
    <text evidence="1">The sequence shown here is derived from an EMBL/GenBank/DDBJ whole genome shotgun (WGS) entry which is preliminary data.</text>
</comment>
<protein>
    <submittedName>
        <fullName evidence="1">TonB-dependent receptor</fullName>
    </submittedName>
</protein>
<dbReference type="Gene3D" id="3.55.50.30">
    <property type="match status" value="1"/>
</dbReference>